<evidence type="ECO:0008006" key="3">
    <source>
        <dbReference type="Google" id="ProtNLM"/>
    </source>
</evidence>
<evidence type="ECO:0000313" key="2">
    <source>
        <dbReference type="Proteomes" id="UP000001505"/>
    </source>
</evidence>
<keyword evidence="2" id="KW-1185">Reference proteome</keyword>
<dbReference type="OrthoDB" id="9766398at2"/>
<dbReference type="HOGENOM" id="CLU_432579_0_0_0"/>
<protein>
    <recommendedName>
        <fullName evidence="3">TraB determinant protein</fullName>
    </recommendedName>
</protein>
<proteinExistence type="predicted"/>
<accession>D6YVT3</accession>
<dbReference type="eggNOG" id="COG1916">
    <property type="taxonomic scope" value="Bacteria"/>
</dbReference>
<reference evidence="1 2" key="1">
    <citation type="journal article" date="2010" name="PLoS ONE">
        <title>The Waddlia genome: a window into chlamydial biology.</title>
        <authorList>
            <person name="Bertelli C."/>
            <person name="Collyn F."/>
            <person name="Croxatto A."/>
            <person name="Ruckert C."/>
            <person name="Polkinghorne A."/>
            <person name="Kebbi-Beghdadi C."/>
            <person name="Goesmann A."/>
            <person name="Vaughan L."/>
            <person name="Greub G."/>
        </authorList>
    </citation>
    <scope>NUCLEOTIDE SEQUENCE [LARGE SCALE GENOMIC DNA]</scope>
    <source>
        <strain evidence="2">ATCC VR-1470 / WSU 86-1044</strain>
    </source>
</reference>
<dbReference type="AlphaFoldDB" id="D6YVT3"/>
<name>D6YVT3_WADCW</name>
<organism evidence="1 2">
    <name type="scientific">Waddlia chondrophila (strain ATCC VR-1470 / WSU 86-1044)</name>
    <dbReference type="NCBI Taxonomy" id="716544"/>
    <lineage>
        <taxon>Bacteria</taxon>
        <taxon>Pseudomonadati</taxon>
        <taxon>Chlamydiota</taxon>
        <taxon>Chlamydiia</taxon>
        <taxon>Parachlamydiales</taxon>
        <taxon>Waddliaceae</taxon>
        <taxon>Waddlia</taxon>
    </lineage>
</organism>
<dbReference type="RefSeq" id="WP_013181958.1">
    <property type="nucleotide sequence ID" value="NC_014225.1"/>
</dbReference>
<evidence type="ECO:0000313" key="1">
    <source>
        <dbReference type="EMBL" id="ADI38244.1"/>
    </source>
</evidence>
<dbReference type="EMBL" id="CP001928">
    <property type="protein sequence ID" value="ADI38244.1"/>
    <property type="molecule type" value="Genomic_DNA"/>
</dbReference>
<dbReference type="STRING" id="716544.wcw_0880"/>
<gene>
    <name evidence="1" type="ordered locus">wcw_0880</name>
</gene>
<sequence length="611" mass="71074">MKEIFTIQKGSIHAIPITHYTMEFAGIVHRSIQEVKPDCVAVEFAETMQLQLLHAASRLPDISVVISYDKHSQPLYYLSEPCDAGFEALRTALENQIPAFCIDLDVDHYPQMRDLLPDPYAIERIGLEAYYKIFANSQKKRPLEKVDLDVQRETYMAKRLKELSLSYDNILFIGGIAHVESILDKVDQPSFPKLKHAKREVVEICTLTEESCREVIGEFGWISTLYEEARKDYMQGHHPEFPPDRQKLIYQLYRESGYNYEENENLEFPGYHMRNLMKFVRNYSLTTNHLMPDLFQILTAARGCVEHNYAYEVWLLATEYLHLKNIDNLPELDLSIEEIWGRSKHIRFQLREPGRKKFDFHSRNRKKKRYRFDPPGPFTICSYPPEDVAVENFGEFLQKKGTQLYSEEGAQTVPFSTNLEDGIDIKETIRHWSEQKLYVKVRGRPPAGVGSVCVIFDEDSPSEDRPEEEKYPWRTTWLGEHEQESDMSFYATPMGKDVVGPGITRCVYGGFLMSYPPRRMYDIWSDPDYSICRSKPEALLMAGIDYAIKPIIVYVAAKPPPKHLKSFAKKFEKKIIYIPIGQLSPVTLKKIRTFHVLEGHDRRNIADDYIH</sequence>
<dbReference type="KEGG" id="wch:wcw_0880"/>
<dbReference type="Proteomes" id="UP000001505">
    <property type="component" value="Chromosome"/>
</dbReference>